<keyword evidence="2 6" id="KW-0698">rRNA processing</keyword>
<proteinExistence type="inferred from homology"/>
<dbReference type="InterPro" id="IPR023397">
    <property type="entry name" value="SAM-dep_MeTrfase_MraW_recog"/>
</dbReference>
<dbReference type="AlphaFoldDB" id="A0A1M6Q2R8"/>
<dbReference type="InterPro" id="IPR029063">
    <property type="entry name" value="SAM-dependent_MTases_sf"/>
</dbReference>
<dbReference type="STRING" id="1830138.SAMN05443507_10937"/>
<dbReference type="OrthoDB" id="9806637at2"/>
<comment type="subcellular location">
    <subcellularLocation>
        <location evidence="6">Cytoplasm</location>
    </subcellularLocation>
</comment>
<feature type="binding site" evidence="6">
    <location>
        <position position="52"/>
    </location>
    <ligand>
        <name>S-adenosyl-L-methionine</name>
        <dbReference type="ChEBI" id="CHEBI:59789"/>
    </ligand>
</feature>
<keyword evidence="5 6" id="KW-0949">S-adenosyl-L-methionine</keyword>
<keyword evidence="8" id="KW-1185">Reference proteome</keyword>
<evidence type="ECO:0000256" key="4">
    <source>
        <dbReference type="ARBA" id="ARBA00022679"/>
    </source>
</evidence>
<comment type="catalytic activity">
    <reaction evidence="6">
        <text>cytidine(1402) in 16S rRNA + S-adenosyl-L-methionine = N(4)-methylcytidine(1402) in 16S rRNA + S-adenosyl-L-homocysteine + H(+)</text>
        <dbReference type="Rhea" id="RHEA:42928"/>
        <dbReference type="Rhea" id="RHEA-COMP:10286"/>
        <dbReference type="Rhea" id="RHEA-COMP:10287"/>
        <dbReference type="ChEBI" id="CHEBI:15378"/>
        <dbReference type="ChEBI" id="CHEBI:57856"/>
        <dbReference type="ChEBI" id="CHEBI:59789"/>
        <dbReference type="ChEBI" id="CHEBI:74506"/>
        <dbReference type="ChEBI" id="CHEBI:82748"/>
        <dbReference type="EC" id="2.1.1.199"/>
    </reaction>
</comment>
<evidence type="ECO:0000256" key="6">
    <source>
        <dbReference type="HAMAP-Rule" id="MF_01007"/>
    </source>
</evidence>
<dbReference type="InterPro" id="IPR002903">
    <property type="entry name" value="RsmH"/>
</dbReference>
<dbReference type="PANTHER" id="PTHR11265">
    <property type="entry name" value="S-ADENOSYL-METHYLTRANSFERASE MRAW"/>
    <property type="match status" value="1"/>
</dbReference>
<protein>
    <recommendedName>
        <fullName evidence="6">Ribosomal RNA small subunit methyltransferase H</fullName>
        <ecNumber evidence="6">2.1.1.199</ecNumber>
    </recommendedName>
    <alternativeName>
        <fullName evidence="6">16S rRNA m(4)C1402 methyltransferase</fullName>
    </alternativeName>
    <alternativeName>
        <fullName evidence="6">rRNA (cytosine-N(4)-)-methyltransferase RsmH</fullName>
    </alternativeName>
</protein>
<dbReference type="PIRSF" id="PIRSF004486">
    <property type="entry name" value="MraW"/>
    <property type="match status" value="1"/>
</dbReference>
<reference evidence="8" key="1">
    <citation type="submission" date="2016-11" db="EMBL/GenBank/DDBJ databases">
        <authorList>
            <person name="Varghese N."/>
            <person name="Submissions S."/>
        </authorList>
    </citation>
    <scope>NUCLEOTIDE SEQUENCE [LARGE SCALE GENOMIC DNA]</scope>
    <source>
        <strain evidence="8">USBA-503</strain>
    </source>
</reference>
<keyword evidence="4 6" id="KW-0808">Transferase</keyword>
<evidence type="ECO:0000256" key="3">
    <source>
        <dbReference type="ARBA" id="ARBA00022603"/>
    </source>
</evidence>
<dbReference type="Proteomes" id="UP000184016">
    <property type="component" value="Unassembled WGS sequence"/>
</dbReference>
<accession>A0A1M6Q2R8</accession>
<dbReference type="EMBL" id="FRAF01000009">
    <property type="protein sequence ID" value="SHK14490.1"/>
    <property type="molecule type" value="Genomic_DNA"/>
</dbReference>
<dbReference type="NCBIfam" id="TIGR00006">
    <property type="entry name" value="16S rRNA (cytosine(1402)-N(4))-methyltransferase RsmH"/>
    <property type="match status" value="1"/>
</dbReference>
<dbReference type="HAMAP" id="MF_01007">
    <property type="entry name" value="16SrRNA_methyltr_H"/>
    <property type="match status" value="1"/>
</dbReference>
<comment type="similarity">
    <text evidence="1 6">Belongs to the methyltransferase superfamily. RsmH family.</text>
</comment>
<organism evidence="7 8">
    <name type="scientific">Alicyclobacillus tolerans</name>
    <dbReference type="NCBI Taxonomy" id="90970"/>
    <lineage>
        <taxon>Bacteria</taxon>
        <taxon>Bacillati</taxon>
        <taxon>Bacillota</taxon>
        <taxon>Bacilli</taxon>
        <taxon>Bacillales</taxon>
        <taxon>Alicyclobacillaceae</taxon>
        <taxon>Alicyclobacillus</taxon>
    </lineage>
</organism>
<evidence type="ECO:0000256" key="5">
    <source>
        <dbReference type="ARBA" id="ARBA00022691"/>
    </source>
</evidence>
<dbReference type="PANTHER" id="PTHR11265:SF0">
    <property type="entry name" value="12S RRNA N4-METHYLCYTIDINE METHYLTRANSFERASE"/>
    <property type="match status" value="1"/>
</dbReference>
<dbReference type="EC" id="2.1.1.199" evidence="6"/>
<evidence type="ECO:0000313" key="7">
    <source>
        <dbReference type="EMBL" id="SHK14490.1"/>
    </source>
</evidence>
<feature type="binding site" evidence="6">
    <location>
        <begin position="32"/>
        <end position="34"/>
    </location>
    <ligand>
        <name>S-adenosyl-L-methionine</name>
        <dbReference type="ChEBI" id="CHEBI:59789"/>
    </ligand>
</feature>
<sequence>MFVHETVLLEETVGALHPRAGGRYIDCTVGGGGHTERLLQLTQPDGQVLGLDQDESALNAAKIRLANDLHRLQLIHSNFRQLHTVAERLNFYPVDGILFDLGVSSPQFDDAERGFSYRNDAPLDMRMDRSQKETALQFLQRLDERQIAQILFEYGEERYARRIAKKMVEALAANQLQSTLQLAELVREAIPAAARRTGGHPAKRTFQAIRIALNDELQALQEGLEAAFQLLKVDGRLAVITFHSLEDRMVKQFFQKMSQGCICPPDFPICQCGRQAQAEVVTRKALVPSDEELLRNPRARSAKLRVLRRLQNVSSSTDGSTS</sequence>
<dbReference type="RefSeq" id="WP_072873766.1">
    <property type="nucleotide sequence ID" value="NZ_FRAF01000009.1"/>
</dbReference>
<gene>
    <name evidence="6" type="primary">rsmH</name>
    <name evidence="7" type="ORF">SAMN05443507_10937</name>
</gene>
<dbReference type="GO" id="GO:0071424">
    <property type="term" value="F:rRNA (cytosine-N4-)-methyltransferase activity"/>
    <property type="evidence" value="ECO:0007669"/>
    <property type="project" value="UniProtKB-UniRule"/>
</dbReference>
<dbReference type="SUPFAM" id="SSF53335">
    <property type="entry name" value="S-adenosyl-L-methionine-dependent methyltransferases"/>
    <property type="match status" value="1"/>
</dbReference>
<dbReference type="SUPFAM" id="SSF81799">
    <property type="entry name" value="Putative methyltransferase TM0872, insert domain"/>
    <property type="match status" value="1"/>
</dbReference>
<feature type="binding site" evidence="6">
    <location>
        <position position="100"/>
    </location>
    <ligand>
        <name>S-adenosyl-L-methionine</name>
        <dbReference type="ChEBI" id="CHEBI:59789"/>
    </ligand>
</feature>
<dbReference type="GO" id="GO:0070475">
    <property type="term" value="P:rRNA base methylation"/>
    <property type="evidence" value="ECO:0007669"/>
    <property type="project" value="UniProtKB-UniRule"/>
</dbReference>
<comment type="function">
    <text evidence="6">Specifically methylates the N4 position of cytidine in position 1402 (C1402) of 16S rRNA.</text>
</comment>
<dbReference type="GO" id="GO:0005737">
    <property type="term" value="C:cytoplasm"/>
    <property type="evidence" value="ECO:0007669"/>
    <property type="project" value="UniProtKB-SubCell"/>
</dbReference>
<evidence type="ECO:0000256" key="2">
    <source>
        <dbReference type="ARBA" id="ARBA00022552"/>
    </source>
</evidence>
<feature type="binding site" evidence="6">
    <location>
        <position position="107"/>
    </location>
    <ligand>
        <name>S-adenosyl-L-methionine</name>
        <dbReference type="ChEBI" id="CHEBI:59789"/>
    </ligand>
</feature>
<dbReference type="Pfam" id="PF01795">
    <property type="entry name" value="Methyltransf_5"/>
    <property type="match status" value="1"/>
</dbReference>
<evidence type="ECO:0000256" key="1">
    <source>
        <dbReference type="ARBA" id="ARBA00010396"/>
    </source>
</evidence>
<name>A0A1M6Q2R8_9BACL</name>
<feature type="binding site" evidence="6">
    <location>
        <position position="79"/>
    </location>
    <ligand>
        <name>S-adenosyl-L-methionine</name>
        <dbReference type="ChEBI" id="CHEBI:59789"/>
    </ligand>
</feature>
<dbReference type="Gene3D" id="3.40.50.150">
    <property type="entry name" value="Vaccinia Virus protein VP39"/>
    <property type="match status" value="1"/>
</dbReference>
<dbReference type="Gene3D" id="1.10.150.170">
    <property type="entry name" value="Putative methyltransferase TM0872, insert domain"/>
    <property type="match status" value="1"/>
</dbReference>
<evidence type="ECO:0000313" key="8">
    <source>
        <dbReference type="Proteomes" id="UP000184016"/>
    </source>
</evidence>
<keyword evidence="6" id="KW-0963">Cytoplasm</keyword>
<keyword evidence="3 6" id="KW-0489">Methyltransferase</keyword>